<sequence length="446" mass="50741">MVLRKKKQTLHSPEDKHDESLSSSDPITQFTSKRTKKPRSKSQLVVEDSDASESSDPFTMSTTTARKATSRTRRVKPNSNNTIATSTTNNTVISEEEEPPSSSIQMTRGQKPPKKILDKGKGKAVTSDNNSNNNTKKIDKGKGKQVLRDEDEESEDPLSFPVSYVQRNEQRNPRQFKRFTNDEDTSDDPLTQFFVTTTAKSRKLSVNKKRPRPLRRQKIQRFPESSESEDDEFLMDFGSRFVERNLKSSKYSLEPTVCFISQTTIQQRWKPLDTSSKRQLVRALKNIASSVTFNIRNASKRAEVQRDLDALISRLLAEERDALERLQEMKISQGSRSSRGSESKLYALLQAEIEDPIDIDDELIKKNIPRAIAPLTTEEGRSWDPDKDQTIIDLKNSLLPHFRSINNGTQSLDDIVCGIGDAEKKLWRILRVAGLDEQIAQRLVNN</sequence>
<accession>A0A9N8ZGF0</accession>
<feature type="compositionally biased region" description="Polar residues" evidence="1">
    <location>
        <begin position="21"/>
        <end position="30"/>
    </location>
</feature>
<reference evidence="2" key="1">
    <citation type="submission" date="2021-06" db="EMBL/GenBank/DDBJ databases">
        <authorList>
            <person name="Kallberg Y."/>
            <person name="Tangrot J."/>
            <person name="Rosling A."/>
        </authorList>
    </citation>
    <scope>NUCLEOTIDE SEQUENCE</scope>
    <source>
        <strain evidence="2">MT106</strain>
    </source>
</reference>
<feature type="compositionally biased region" description="Low complexity" evidence="1">
    <location>
        <begin position="78"/>
        <end position="91"/>
    </location>
</feature>
<gene>
    <name evidence="2" type="ORF">AGERDE_LOCUS3923</name>
</gene>
<evidence type="ECO:0000313" key="3">
    <source>
        <dbReference type="Proteomes" id="UP000789831"/>
    </source>
</evidence>
<dbReference type="Proteomes" id="UP000789831">
    <property type="component" value="Unassembled WGS sequence"/>
</dbReference>
<feature type="region of interest" description="Disordered" evidence="1">
    <location>
        <begin position="1"/>
        <end position="189"/>
    </location>
</feature>
<dbReference type="EMBL" id="CAJVPL010000415">
    <property type="protein sequence ID" value="CAG8494455.1"/>
    <property type="molecule type" value="Genomic_DNA"/>
</dbReference>
<organism evidence="2 3">
    <name type="scientific">Ambispora gerdemannii</name>
    <dbReference type="NCBI Taxonomy" id="144530"/>
    <lineage>
        <taxon>Eukaryota</taxon>
        <taxon>Fungi</taxon>
        <taxon>Fungi incertae sedis</taxon>
        <taxon>Mucoromycota</taxon>
        <taxon>Glomeromycotina</taxon>
        <taxon>Glomeromycetes</taxon>
        <taxon>Archaeosporales</taxon>
        <taxon>Ambisporaceae</taxon>
        <taxon>Ambispora</taxon>
    </lineage>
</organism>
<proteinExistence type="predicted"/>
<feature type="compositionally biased region" description="Low complexity" evidence="1">
    <location>
        <begin position="126"/>
        <end position="135"/>
    </location>
</feature>
<evidence type="ECO:0000256" key="1">
    <source>
        <dbReference type="SAM" id="MobiDB-lite"/>
    </source>
</evidence>
<evidence type="ECO:0000313" key="2">
    <source>
        <dbReference type="EMBL" id="CAG8494455.1"/>
    </source>
</evidence>
<feature type="compositionally biased region" description="Basic and acidic residues" evidence="1">
    <location>
        <begin position="136"/>
        <end position="148"/>
    </location>
</feature>
<feature type="compositionally biased region" description="Low complexity" evidence="1">
    <location>
        <begin position="54"/>
        <end position="67"/>
    </location>
</feature>
<keyword evidence="3" id="KW-1185">Reference proteome</keyword>
<dbReference type="OrthoDB" id="2420947at2759"/>
<dbReference type="AlphaFoldDB" id="A0A9N8ZGF0"/>
<protein>
    <submittedName>
        <fullName evidence="2">9889_t:CDS:1</fullName>
    </submittedName>
</protein>
<name>A0A9N8ZGF0_9GLOM</name>
<comment type="caution">
    <text evidence="2">The sequence shown here is derived from an EMBL/GenBank/DDBJ whole genome shotgun (WGS) entry which is preliminary data.</text>
</comment>